<accession>A0A4Y2K6R5</accession>
<organism evidence="2 3">
    <name type="scientific">Araneus ventricosus</name>
    <name type="common">Orbweaver spider</name>
    <name type="synonym">Epeira ventricosa</name>
    <dbReference type="NCBI Taxonomy" id="182803"/>
    <lineage>
        <taxon>Eukaryota</taxon>
        <taxon>Metazoa</taxon>
        <taxon>Ecdysozoa</taxon>
        <taxon>Arthropoda</taxon>
        <taxon>Chelicerata</taxon>
        <taxon>Arachnida</taxon>
        <taxon>Araneae</taxon>
        <taxon>Araneomorphae</taxon>
        <taxon>Entelegynae</taxon>
        <taxon>Araneoidea</taxon>
        <taxon>Araneidae</taxon>
        <taxon>Araneus</taxon>
    </lineage>
</organism>
<proteinExistence type="predicted"/>
<reference evidence="2 3" key="1">
    <citation type="journal article" date="2019" name="Sci. Rep.">
        <title>Orb-weaving spider Araneus ventricosus genome elucidates the spidroin gene catalogue.</title>
        <authorList>
            <person name="Kono N."/>
            <person name="Nakamura H."/>
            <person name="Ohtoshi R."/>
            <person name="Moran D.A.P."/>
            <person name="Shinohara A."/>
            <person name="Yoshida Y."/>
            <person name="Fujiwara M."/>
            <person name="Mori M."/>
            <person name="Tomita M."/>
            <person name="Arakawa K."/>
        </authorList>
    </citation>
    <scope>NUCLEOTIDE SEQUENCE [LARGE SCALE GENOMIC DNA]</scope>
</reference>
<comment type="caution">
    <text evidence="2">The sequence shown here is derived from an EMBL/GenBank/DDBJ whole genome shotgun (WGS) entry which is preliminary data.</text>
</comment>
<dbReference type="EMBL" id="BGPR01113470">
    <property type="protein sequence ID" value="GBM98140.1"/>
    <property type="molecule type" value="Genomic_DNA"/>
</dbReference>
<feature type="region of interest" description="Disordered" evidence="1">
    <location>
        <begin position="248"/>
        <end position="277"/>
    </location>
</feature>
<name>A0A4Y2K6R5_ARAVE</name>
<dbReference type="Proteomes" id="UP000499080">
    <property type="component" value="Unassembled WGS sequence"/>
</dbReference>
<gene>
    <name evidence="2" type="ORF">AVEN_108442_1</name>
</gene>
<evidence type="ECO:0000313" key="2">
    <source>
        <dbReference type="EMBL" id="GBM98140.1"/>
    </source>
</evidence>
<feature type="compositionally biased region" description="Polar residues" evidence="1">
    <location>
        <begin position="76"/>
        <end position="95"/>
    </location>
</feature>
<feature type="compositionally biased region" description="Basic and acidic residues" evidence="1">
    <location>
        <begin position="12"/>
        <end position="24"/>
    </location>
</feature>
<feature type="region of interest" description="Disordered" evidence="1">
    <location>
        <begin position="76"/>
        <end position="105"/>
    </location>
</feature>
<sequence>QNLEKSSINNKEISEHKNILTADLSKEESLNISNLIISENGNKSPLSDKNPESCKSNDACDFGYCSMDKVACVSPVSDSDNASHVSKSHSEQSAPESPVATSPGLDQERILEEKPLAGQTPELQSLAKENTFQTQPSVGAPLKYDQERILDEKALAGQTPELQSLANEDTFQTQPSVGAPLKDAGLEREISLHSSGNITGTGVSQLAAESTEAPVVKNGSPVVCTPASICVMASNPVTTVTTLQFEDPKSENSNFKDARIRRASKTPPPSPVDETGGGNFNLLGVIFKLKHPR</sequence>
<feature type="non-terminal residue" evidence="2">
    <location>
        <position position="1"/>
    </location>
</feature>
<dbReference type="AlphaFoldDB" id="A0A4Y2K6R5"/>
<evidence type="ECO:0000313" key="3">
    <source>
        <dbReference type="Proteomes" id="UP000499080"/>
    </source>
</evidence>
<feature type="region of interest" description="Disordered" evidence="1">
    <location>
        <begin position="1"/>
        <end position="24"/>
    </location>
</feature>
<evidence type="ECO:0000256" key="1">
    <source>
        <dbReference type="SAM" id="MobiDB-lite"/>
    </source>
</evidence>
<keyword evidence="3" id="KW-1185">Reference proteome</keyword>
<feature type="compositionally biased region" description="Basic and acidic residues" evidence="1">
    <location>
        <begin position="248"/>
        <end position="260"/>
    </location>
</feature>
<feature type="compositionally biased region" description="Polar residues" evidence="1">
    <location>
        <begin position="1"/>
        <end position="11"/>
    </location>
</feature>
<protein>
    <submittedName>
        <fullName evidence="2">Uncharacterized protein</fullName>
    </submittedName>
</protein>